<protein>
    <submittedName>
        <fullName evidence="1">Uncharacterized protein</fullName>
    </submittedName>
</protein>
<proteinExistence type="predicted"/>
<organism evidence="1 2">
    <name type="scientific">Amborella trichopoda</name>
    <dbReference type="NCBI Taxonomy" id="13333"/>
    <lineage>
        <taxon>Eukaryota</taxon>
        <taxon>Viridiplantae</taxon>
        <taxon>Streptophyta</taxon>
        <taxon>Embryophyta</taxon>
        <taxon>Tracheophyta</taxon>
        <taxon>Spermatophyta</taxon>
        <taxon>Magnoliopsida</taxon>
        <taxon>Amborellales</taxon>
        <taxon>Amborellaceae</taxon>
        <taxon>Amborella</taxon>
    </lineage>
</organism>
<dbReference type="HOGENOM" id="CLU_2336420_0_0_1"/>
<dbReference type="EMBL" id="KI392518">
    <property type="protein sequence ID" value="ERN14985.1"/>
    <property type="molecule type" value="Genomic_DNA"/>
</dbReference>
<accession>U5CYD8</accession>
<dbReference type="Gramene" id="ERN14985">
    <property type="protein sequence ID" value="ERN14985"/>
    <property type="gene ID" value="AMTR_s00032p00222910"/>
</dbReference>
<dbReference type="AlphaFoldDB" id="U5CYD8"/>
<gene>
    <name evidence="1" type="ORF">AMTR_s00032p00222910</name>
</gene>
<dbReference type="Proteomes" id="UP000017836">
    <property type="component" value="Unassembled WGS sequence"/>
</dbReference>
<reference evidence="2" key="1">
    <citation type="journal article" date="2013" name="Science">
        <title>The Amborella genome and the evolution of flowering plants.</title>
        <authorList>
            <consortium name="Amborella Genome Project"/>
        </authorList>
    </citation>
    <scope>NUCLEOTIDE SEQUENCE [LARGE SCALE GENOMIC DNA]</scope>
</reference>
<name>U5CYD8_AMBTC</name>
<sequence>MAPVNPHPKKPCAYMPSCTARAPCLTASLPSTRSRRAPLSLSCLLGAKSTPTFSLLASIPTYTSPLASSTSMELPTSSKKLYVYLTNYHTKTRSLGTP</sequence>
<evidence type="ECO:0000313" key="2">
    <source>
        <dbReference type="Proteomes" id="UP000017836"/>
    </source>
</evidence>
<keyword evidence="2" id="KW-1185">Reference proteome</keyword>
<evidence type="ECO:0000313" key="1">
    <source>
        <dbReference type="EMBL" id="ERN14985.1"/>
    </source>
</evidence>